<dbReference type="Pfam" id="PF01399">
    <property type="entry name" value="PCI"/>
    <property type="match status" value="1"/>
</dbReference>
<name>A0A0C9XB84_9AGAR</name>
<evidence type="ECO:0000256" key="5">
    <source>
        <dbReference type="PIRNR" id="PIRNR016255"/>
    </source>
</evidence>
<dbReference type="InterPro" id="IPR000717">
    <property type="entry name" value="PCI_dom"/>
</dbReference>
<comment type="function">
    <text evidence="4">Component of the eukaryotic translation initiation factor 3 (eIF-3) complex, which is involved in protein synthesis of a specialized repertoire of mRNAs and, together with other initiation factors, stimulates binding of mRNA and methionyl-tRNAi to the 40S ribosome. The eIF-3 complex specifically targets and initiates translation of a subset of mRNAs involved in cell proliferation.</text>
</comment>
<evidence type="ECO:0000256" key="3">
    <source>
        <dbReference type="ARBA" id="ARBA00022917"/>
    </source>
</evidence>
<dbReference type="AlphaFoldDB" id="A0A0C9XB84"/>
<keyword evidence="1 4" id="KW-0963">Cytoplasm</keyword>
<dbReference type="InterPro" id="IPR036390">
    <property type="entry name" value="WH_DNA-bd_sf"/>
</dbReference>
<feature type="region of interest" description="Disordered" evidence="6">
    <location>
        <begin position="451"/>
        <end position="474"/>
    </location>
</feature>
<dbReference type="HOGENOM" id="CLU_031132_0_0_1"/>
<dbReference type="PANTHER" id="PTHR10317">
    <property type="entry name" value="EUKARYOTIC TRANSLATION INITIATION FACTOR 3 SUBUNIT E"/>
    <property type="match status" value="1"/>
</dbReference>
<gene>
    <name evidence="4" type="primary">INT6</name>
    <name evidence="8" type="ORF">K443DRAFT_82516</name>
</gene>
<reference evidence="8 9" key="1">
    <citation type="submission" date="2014-04" db="EMBL/GenBank/DDBJ databases">
        <authorList>
            <consortium name="DOE Joint Genome Institute"/>
            <person name="Kuo A."/>
            <person name="Kohler A."/>
            <person name="Nagy L.G."/>
            <person name="Floudas D."/>
            <person name="Copeland A."/>
            <person name="Barry K.W."/>
            <person name="Cichocki N."/>
            <person name="Veneault-Fourrey C."/>
            <person name="LaButti K."/>
            <person name="Lindquist E.A."/>
            <person name="Lipzen A."/>
            <person name="Lundell T."/>
            <person name="Morin E."/>
            <person name="Murat C."/>
            <person name="Sun H."/>
            <person name="Tunlid A."/>
            <person name="Henrissat B."/>
            <person name="Grigoriev I.V."/>
            <person name="Hibbett D.S."/>
            <person name="Martin F."/>
            <person name="Nordberg H.P."/>
            <person name="Cantor M.N."/>
            <person name="Hua S.X."/>
        </authorList>
    </citation>
    <scope>NUCLEOTIDE SEQUENCE [LARGE SCALE GENOMIC DNA]</scope>
    <source>
        <strain evidence="8 9">LaAM-08-1</strain>
    </source>
</reference>
<evidence type="ECO:0000313" key="9">
    <source>
        <dbReference type="Proteomes" id="UP000054477"/>
    </source>
</evidence>
<dbReference type="SUPFAM" id="SSF46785">
    <property type="entry name" value="Winged helix' DNA-binding domain"/>
    <property type="match status" value="1"/>
</dbReference>
<dbReference type="Proteomes" id="UP000054477">
    <property type="component" value="Unassembled WGS sequence"/>
</dbReference>
<organism evidence="8 9">
    <name type="scientific">Laccaria amethystina LaAM-08-1</name>
    <dbReference type="NCBI Taxonomy" id="1095629"/>
    <lineage>
        <taxon>Eukaryota</taxon>
        <taxon>Fungi</taxon>
        <taxon>Dikarya</taxon>
        <taxon>Basidiomycota</taxon>
        <taxon>Agaricomycotina</taxon>
        <taxon>Agaricomycetes</taxon>
        <taxon>Agaricomycetidae</taxon>
        <taxon>Agaricales</taxon>
        <taxon>Agaricineae</taxon>
        <taxon>Hydnangiaceae</taxon>
        <taxon>Laccaria</taxon>
    </lineage>
</organism>
<dbReference type="GO" id="GO:0003743">
    <property type="term" value="F:translation initiation factor activity"/>
    <property type="evidence" value="ECO:0007669"/>
    <property type="project" value="UniProtKB-UniRule"/>
</dbReference>
<dbReference type="InterPro" id="IPR016650">
    <property type="entry name" value="eIF3e"/>
</dbReference>
<evidence type="ECO:0000256" key="4">
    <source>
        <dbReference type="HAMAP-Rule" id="MF_03004"/>
    </source>
</evidence>
<dbReference type="PIRSF" id="PIRSF016255">
    <property type="entry name" value="eIF3e_su6"/>
    <property type="match status" value="1"/>
</dbReference>
<dbReference type="Pfam" id="PF09440">
    <property type="entry name" value="eIF3_N"/>
    <property type="match status" value="1"/>
</dbReference>
<feature type="compositionally biased region" description="Low complexity" evidence="6">
    <location>
        <begin position="451"/>
        <end position="460"/>
    </location>
</feature>
<evidence type="ECO:0000256" key="1">
    <source>
        <dbReference type="ARBA" id="ARBA00022490"/>
    </source>
</evidence>
<evidence type="ECO:0000256" key="2">
    <source>
        <dbReference type="ARBA" id="ARBA00022540"/>
    </source>
</evidence>
<dbReference type="STRING" id="1095629.A0A0C9XB84"/>
<dbReference type="EMBL" id="KN838538">
    <property type="protein sequence ID" value="KIK09505.1"/>
    <property type="molecule type" value="Genomic_DNA"/>
</dbReference>
<dbReference type="HAMAP" id="MF_03004">
    <property type="entry name" value="eIF3e"/>
    <property type="match status" value="1"/>
</dbReference>
<dbReference type="GO" id="GO:0071540">
    <property type="term" value="C:eukaryotic translation initiation factor 3 complex, eIF3e"/>
    <property type="evidence" value="ECO:0007669"/>
    <property type="project" value="UniProtKB-UniRule"/>
</dbReference>
<feature type="domain" description="PCI" evidence="7">
    <location>
        <begin position="235"/>
        <end position="425"/>
    </location>
</feature>
<reference evidence="9" key="2">
    <citation type="submission" date="2015-01" db="EMBL/GenBank/DDBJ databases">
        <title>Evolutionary Origins and Diversification of the Mycorrhizal Mutualists.</title>
        <authorList>
            <consortium name="DOE Joint Genome Institute"/>
            <consortium name="Mycorrhizal Genomics Consortium"/>
            <person name="Kohler A."/>
            <person name="Kuo A."/>
            <person name="Nagy L.G."/>
            <person name="Floudas D."/>
            <person name="Copeland A."/>
            <person name="Barry K.W."/>
            <person name="Cichocki N."/>
            <person name="Veneault-Fourrey C."/>
            <person name="LaButti K."/>
            <person name="Lindquist E.A."/>
            <person name="Lipzen A."/>
            <person name="Lundell T."/>
            <person name="Morin E."/>
            <person name="Murat C."/>
            <person name="Riley R."/>
            <person name="Ohm R."/>
            <person name="Sun H."/>
            <person name="Tunlid A."/>
            <person name="Henrissat B."/>
            <person name="Grigoriev I.V."/>
            <person name="Hibbett D.S."/>
            <person name="Martin F."/>
        </authorList>
    </citation>
    <scope>NUCLEOTIDE SEQUENCE [LARGE SCALE GENOMIC DNA]</scope>
    <source>
        <strain evidence="9">LaAM-08-1</strain>
    </source>
</reference>
<comment type="subcellular location">
    <subcellularLocation>
        <location evidence="4 5">Cytoplasm</location>
    </subcellularLocation>
</comment>
<accession>A0A0C9XB84</accession>
<dbReference type="SMART" id="SM01186">
    <property type="entry name" value="eIF3_N"/>
    <property type="match status" value="1"/>
</dbReference>
<dbReference type="GO" id="GO:0016282">
    <property type="term" value="C:eukaryotic 43S preinitiation complex"/>
    <property type="evidence" value="ECO:0007669"/>
    <property type="project" value="UniProtKB-UniRule"/>
</dbReference>
<dbReference type="PROSITE" id="PS50250">
    <property type="entry name" value="PCI"/>
    <property type="match status" value="1"/>
</dbReference>
<dbReference type="Pfam" id="PF21357">
    <property type="entry name" value="EIF3E_C"/>
    <property type="match status" value="1"/>
</dbReference>
<dbReference type="InterPro" id="IPR019010">
    <property type="entry name" value="eIF3e_N"/>
</dbReference>
<dbReference type="GO" id="GO:0033290">
    <property type="term" value="C:eukaryotic 48S preinitiation complex"/>
    <property type="evidence" value="ECO:0007669"/>
    <property type="project" value="UniProtKB-UniRule"/>
</dbReference>
<protein>
    <recommendedName>
        <fullName evidence="4 5">Eukaryotic translation initiation factor 3 subunit E</fullName>
        <shortName evidence="4">eIF3e</shortName>
    </recommendedName>
</protein>
<evidence type="ECO:0000256" key="6">
    <source>
        <dbReference type="SAM" id="MobiDB-lite"/>
    </source>
</evidence>
<evidence type="ECO:0000259" key="7">
    <source>
        <dbReference type="PROSITE" id="PS50250"/>
    </source>
</evidence>
<keyword evidence="3 4" id="KW-0648">Protein biosynthesis</keyword>
<keyword evidence="9" id="KW-1185">Reference proteome</keyword>
<dbReference type="OrthoDB" id="417252at2759"/>
<evidence type="ECO:0000313" key="8">
    <source>
        <dbReference type="EMBL" id="KIK09505.1"/>
    </source>
</evidence>
<comment type="subunit">
    <text evidence="4 5">Component of the eukaryotic translation initiation factor 3 (eIF-3) complex.</text>
</comment>
<dbReference type="CDD" id="cd21378">
    <property type="entry name" value="eIF3E"/>
    <property type="match status" value="1"/>
</dbReference>
<dbReference type="GO" id="GO:0001732">
    <property type="term" value="P:formation of cytoplasmic translation initiation complex"/>
    <property type="evidence" value="ECO:0007669"/>
    <property type="project" value="UniProtKB-UniRule"/>
</dbReference>
<keyword evidence="2 4" id="KW-0396">Initiation factor</keyword>
<sequence length="474" mass="53792">MTDYDLSKTIIPYLDRHLSFPLLAHLLEISIFPDQDVQTAQYELAKGTNMFDYAVQLFTQIYPDQPVPLEFDVKRTNAVSTHERLQQEAQAVLDVIENPDVAQALRQDKNQNLQYLKDNYNLTLEQITALYNFGQFQYSYGNYSGAADYLYHFRVLSTDNDLNTSAHWGKLASDILTGKWDIALEELNTLRDVIDSRAPAPLLAPSSAATSAATPEPALAQLHSRTWLVHWSLFVYFNHPQGRTLLLETFLAPTYLNTIQTSSPWILRYLAAAAILSRKTTTTSTSTSTPLSSRVRNAIREVVKVIQTEEYQYQDPVTSFLKELYIEFDFEAAQRELALAEEVVANDFFLNEFREEFLDNARYLISEAYCRIHQKIDIADLSERLNLSRDEGEKWIVNLIRETRMGADAKIDLEKNVIEINRPALPIYQTVIEKTRGLALRTQALGAAVGRTGQQGQGQTPKVAENQAPVVTVN</sequence>
<proteinExistence type="inferred from homology"/>
<comment type="similarity">
    <text evidence="4 5">Belongs to the eIF-3 subunit E family.</text>
</comment>